<sequence>MIGDLMEFLSILFLNFNPYKKRYAKENLEWVKQQNWCLSYKSDPKWEDMLDHDKKMFRILGSYPNKKLINDREIQEILKRN</sequence>
<keyword evidence="2" id="KW-1185">Reference proteome</keyword>
<accession>A0A0U1NXW1</accession>
<protein>
    <submittedName>
        <fullName evidence="1">Uncharacterized protein</fullName>
    </submittedName>
</protein>
<dbReference type="EMBL" id="CVRB01000003">
    <property type="protein sequence ID" value="CRK82861.1"/>
    <property type="molecule type" value="Genomic_DNA"/>
</dbReference>
<name>A0A0U1NXW1_9BACI</name>
<gene>
    <name evidence="1" type="ORF">BN000_02813</name>
</gene>
<dbReference type="AlphaFoldDB" id="A0A0U1NXW1"/>
<organism evidence="1 2">
    <name type="scientific">Neobacillus massiliamazoniensis</name>
    <dbReference type="NCBI Taxonomy" id="1499688"/>
    <lineage>
        <taxon>Bacteria</taxon>
        <taxon>Bacillati</taxon>
        <taxon>Bacillota</taxon>
        <taxon>Bacilli</taxon>
        <taxon>Bacillales</taxon>
        <taxon>Bacillaceae</taxon>
        <taxon>Neobacillus</taxon>
    </lineage>
</organism>
<reference evidence="2" key="1">
    <citation type="submission" date="2015-05" db="EMBL/GenBank/DDBJ databases">
        <authorList>
            <person name="Urmite Genomes"/>
        </authorList>
    </citation>
    <scope>NUCLEOTIDE SEQUENCE [LARGE SCALE GENOMIC DNA]</scope>
    <source>
        <strain evidence="2">LF1</strain>
    </source>
</reference>
<evidence type="ECO:0000313" key="1">
    <source>
        <dbReference type="EMBL" id="CRK82861.1"/>
    </source>
</evidence>
<evidence type="ECO:0000313" key="2">
    <source>
        <dbReference type="Proteomes" id="UP000199087"/>
    </source>
</evidence>
<dbReference type="RefSeq" id="WP_090635175.1">
    <property type="nucleotide sequence ID" value="NZ_CVRB01000003.1"/>
</dbReference>
<proteinExistence type="predicted"/>
<dbReference type="OrthoDB" id="9978451at2"/>
<dbReference type="Proteomes" id="UP000199087">
    <property type="component" value="Unassembled WGS sequence"/>
</dbReference>